<comment type="caution">
    <text evidence="2">The sequence shown here is derived from an EMBL/GenBank/DDBJ whole genome shotgun (WGS) entry which is preliminary data.</text>
</comment>
<evidence type="ECO:0000256" key="1">
    <source>
        <dbReference type="SAM" id="Phobius"/>
    </source>
</evidence>
<organism evidence="2 3">
    <name type="scientific">Deinobacterium chartae</name>
    <dbReference type="NCBI Taxonomy" id="521158"/>
    <lineage>
        <taxon>Bacteria</taxon>
        <taxon>Thermotogati</taxon>
        <taxon>Deinococcota</taxon>
        <taxon>Deinococci</taxon>
        <taxon>Deinococcales</taxon>
        <taxon>Deinococcaceae</taxon>
        <taxon>Deinobacterium</taxon>
    </lineage>
</organism>
<dbReference type="Proteomes" id="UP000569951">
    <property type="component" value="Unassembled WGS sequence"/>
</dbReference>
<dbReference type="AlphaFoldDB" id="A0A841HUM3"/>
<keyword evidence="1" id="KW-1133">Transmembrane helix</keyword>
<reference evidence="2 3" key="1">
    <citation type="submission" date="2020-08" db="EMBL/GenBank/DDBJ databases">
        <title>Genomic Encyclopedia of Type Strains, Phase IV (KMG-IV): sequencing the most valuable type-strain genomes for metagenomic binning, comparative biology and taxonomic classification.</title>
        <authorList>
            <person name="Goeker M."/>
        </authorList>
    </citation>
    <scope>NUCLEOTIDE SEQUENCE [LARGE SCALE GENOMIC DNA]</scope>
    <source>
        <strain evidence="2 3">DSM 21458</strain>
    </source>
</reference>
<proteinExistence type="predicted"/>
<accession>A0A841HUM3</accession>
<evidence type="ECO:0000313" key="2">
    <source>
        <dbReference type="EMBL" id="MBB6097161.1"/>
    </source>
</evidence>
<protein>
    <submittedName>
        <fullName evidence="2">Uncharacterized protein</fullName>
    </submittedName>
</protein>
<evidence type="ECO:0000313" key="3">
    <source>
        <dbReference type="Proteomes" id="UP000569951"/>
    </source>
</evidence>
<keyword evidence="3" id="KW-1185">Reference proteome</keyword>
<name>A0A841HUM3_9DEIO</name>
<keyword evidence="1" id="KW-0472">Membrane</keyword>
<keyword evidence="1" id="KW-0812">Transmembrane</keyword>
<gene>
    <name evidence="2" type="ORF">HNR42_000575</name>
</gene>
<feature type="transmembrane region" description="Helical" evidence="1">
    <location>
        <begin position="12"/>
        <end position="33"/>
    </location>
</feature>
<dbReference type="EMBL" id="JACHHG010000002">
    <property type="protein sequence ID" value="MBB6097161.1"/>
    <property type="molecule type" value="Genomic_DNA"/>
</dbReference>
<sequence>MREFLNDWYRLLKLTVMILAVPLVLYGLLRWLGLLA</sequence>